<dbReference type="Pfam" id="PF02538">
    <property type="entry name" value="Hydantoinase_B"/>
    <property type="match status" value="1"/>
</dbReference>
<dbReference type="PANTHER" id="PTHR11365:SF23">
    <property type="entry name" value="HYPOTHETICAL 5-OXOPROLINASE (EUROFUNG)-RELATED"/>
    <property type="match status" value="1"/>
</dbReference>
<proteinExistence type="predicted"/>
<dbReference type="GO" id="GO:0017168">
    <property type="term" value="F:5-oxoprolinase (ATP-hydrolyzing) activity"/>
    <property type="evidence" value="ECO:0007669"/>
    <property type="project" value="TreeGrafter"/>
</dbReference>
<dbReference type="GO" id="GO:0005829">
    <property type="term" value="C:cytosol"/>
    <property type="evidence" value="ECO:0007669"/>
    <property type="project" value="TreeGrafter"/>
</dbReference>
<dbReference type="HOGENOM" id="CLU_020413_1_0_9"/>
<protein>
    <submittedName>
        <fullName evidence="2">N-methylhydantoinase B/acetone carboxylase, alpha subunit</fullName>
    </submittedName>
</protein>
<dbReference type="AlphaFoldDB" id="R4KNS9"/>
<dbReference type="InterPro" id="IPR003692">
    <property type="entry name" value="Hydantoinase_B"/>
</dbReference>
<reference evidence="2 3" key="1">
    <citation type="submission" date="2012-01" db="EMBL/GenBank/DDBJ databases">
        <title>Complete sequence of Desulfotomaculum gibsoniae DSM 7213.</title>
        <authorList>
            <consortium name="US DOE Joint Genome Institute"/>
            <person name="Lucas S."/>
            <person name="Han J."/>
            <person name="Lapidus A."/>
            <person name="Cheng J.-F."/>
            <person name="Goodwin L."/>
            <person name="Pitluck S."/>
            <person name="Peters L."/>
            <person name="Ovchinnikova G."/>
            <person name="Teshima H."/>
            <person name="Detter J.C."/>
            <person name="Han C."/>
            <person name="Tapia R."/>
            <person name="Land M."/>
            <person name="Hauser L."/>
            <person name="Kyrpides N."/>
            <person name="Ivanova N."/>
            <person name="Pagani I."/>
            <person name="Parshina S."/>
            <person name="Plugge C."/>
            <person name="Muyzer G."/>
            <person name="Kuever J."/>
            <person name="Ivanova A."/>
            <person name="Nazina T."/>
            <person name="Klenk H.-P."/>
            <person name="Brambilla E."/>
            <person name="Spring S."/>
            <person name="Stams A.F."/>
            <person name="Woyke T."/>
        </authorList>
    </citation>
    <scope>NUCLEOTIDE SEQUENCE [LARGE SCALE GENOMIC DNA]</scope>
    <source>
        <strain evidence="2 3">DSM 7213</strain>
    </source>
</reference>
<evidence type="ECO:0000313" key="2">
    <source>
        <dbReference type="EMBL" id="AGL02210.1"/>
    </source>
</evidence>
<dbReference type="EMBL" id="CP003273">
    <property type="protein sequence ID" value="AGL02210.1"/>
    <property type="molecule type" value="Genomic_DNA"/>
</dbReference>
<dbReference type="InterPro" id="IPR045079">
    <property type="entry name" value="Oxoprolinase-like"/>
</dbReference>
<dbReference type="OrthoDB" id="102473at2"/>
<dbReference type="RefSeq" id="WP_006523607.1">
    <property type="nucleotide sequence ID" value="NC_021184.1"/>
</dbReference>
<evidence type="ECO:0000259" key="1">
    <source>
        <dbReference type="Pfam" id="PF02538"/>
    </source>
</evidence>
<evidence type="ECO:0000313" key="3">
    <source>
        <dbReference type="Proteomes" id="UP000013520"/>
    </source>
</evidence>
<keyword evidence="3" id="KW-1185">Reference proteome</keyword>
<gene>
    <name evidence="2" type="ORF">Desgi_2809</name>
</gene>
<feature type="domain" description="Hydantoinase B/oxoprolinase" evidence="1">
    <location>
        <begin position="9"/>
        <end position="540"/>
    </location>
</feature>
<accession>R4KNS9</accession>
<dbReference type="PANTHER" id="PTHR11365">
    <property type="entry name" value="5-OXOPROLINASE RELATED"/>
    <property type="match status" value="1"/>
</dbReference>
<name>R4KNS9_9FIRM</name>
<sequence>MSSKPIVEPYLMAVLSSRLHSIGIEMTNTMIRSARSLLMSICRDLSTAICDRNGEVISLPPCIPVHVANMGLTVKPCFNHPEGIQQGDLFLNNSPYYGNTHHADYTYIAPVLNNGEIMFFTAAKGHQADCGNSIPSTYHGSARDLYEEGAIDWPCIKVQRDYKDVHDIIKIAKMRIRVPDQWYGDYLAGVGSARIGERKLMQLCEEYGNDLIKVFCDAYQEYGEKRMVEEIRRLPKGTWEYDIKHDPIPGLLPQGVGIHIKCTIDPDEGNITIDLRDNDDPLVCGLNLCEATTLASARTGVLNRLSPDIPHNEGAMKHIRVLMKEGAIGRAKHPYSSSVATTNVADRLISGVQALLNQAFEQRGMAEGGAVMCPAVAVISGLDWRRNEEPYVNQLFCGMTGGPGVNGHDGWVTYQFPCTGGALYWTSTEIMEQRYPVKVIEEEIIPDSGGAGQWDAAPACKFVLAPKCHPMISAYSCDGTENLPKGASGGLNGYKAAAWKYNLAEGESSRIDLPPFAEPEIKFGEAIVSESSSGGGYGDPLDRDPELVRHRAREGWITVEKARDVYGVVLDTTPELYAVDYKATDQLRKDLKAKKREVGK</sequence>
<dbReference type="KEGG" id="dgi:Desgi_2809"/>
<dbReference type="STRING" id="767817.Desgi_2809"/>
<dbReference type="Proteomes" id="UP000013520">
    <property type="component" value="Chromosome"/>
</dbReference>
<dbReference type="GO" id="GO:0006749">
    <property type="term" value="P:glutathione metabolic process"/>
    <property type="evidence" value="ECO:0007669"/>
    <property type="project" value="TreeGrafter"/>
</dbReference>
<organism evidence="2 3">
    <name type="scientific">Desulfoscipio gibsoniae DSM 7213</name>
    <dbReference type="NCBI Taxonomy" id="767817"/>
    <lineage>
        <taxon>Bacteria</taxon>
        <taxon>Bacillati</taxon>
        <taxon>Bacillota</taxon>
        <taxon>Clostridia</taxon>
        <taxon>Eubacteriales</taxon>
        <taxon>Desulfallaceae</taxon>
        <taxon>Desulfoscipio</taxon>
    </lineage>
</organism>
<dbReference type="eggNOG" id="COG0146">
    <property type="taxonomic scope" value="Bacteria"/>
</dbReference>